<dbReference type="Gene3D" id="2.170.270.10">
    <property type="entry name" value="SET domain"/>
    <property type="match status" value="1"/>
</dbReference>
<dbReference type="InterPro" id="IPR053185">
    <property type="entry name" value="SET_domain_protein"/>
</dbReference>
<dbReference type="CDD" id="cd20071">
    <property type="entry name" value="SET_SMYD"/>
    <property type="match status" value="1"/>
</dbReference>
<reference evidence="3" key="1">
    <citation type="journal article" date="2023" name="Mol. Phylogenet. Evol.">
        <title>Genome-scale phylogeny and comparative genomics of the fungal order Sordariales.</title>
        <authorList>
            <person name="Hensen N."/>
            <person name="Bonometti L."/>
            <person name="Westerberg I."/>
            <person name="Brannstrom I.O."/>
            <person name="Guillou S."/>
            <person name="Cros-Aarteil S."/>
            <person name="Calhoun S."/>
            <person name="Haridas S."/>
            <person name="Kuo A."/>
            <person name="Mondo S."/>
            <person name="Pangilinan J."/>
            <person name="Riley R."/>
            <person name="LaButti K."/>
            <person name="Andreopoulos B."/>
            <person name="Lipzen A."/>
            <person name="Chen C."/>
            <person name="Yan M."/>
            <person name="Daum C."/>
            <person name="Ng V."/>
            <person name="Clum A."/>
            <person name="Steindorff A."/>
            <person name="Ohm R.A."/>
            <person name="Martin F."/>
            <person name="Silar P."/>
            <person name="Natvig D.O."/>
            <person name="Lalanne C."/>
            <person name="Gautier V."/>
            <person name="Ament-Velasquez S.L."/>
            <person name="Kruys A."/>
            <person name="Hutchinson M.I."/>
            <person name="Powell A.J."/>
            <person name="Barry K."/>
            <person name="Miller A.N."/>
            <person name="Grigoriev I.V."/>
            <person name="Debuchy R."/>
            <person name="Gladieux P."/>
            <person name="Hiltunen Thoren M."/>
            <person name="Johannesson H."/>
        </authorList>
    </citation>
    <scope>NUCLEOTIDE SEQUENCE [LARGE SCALE GENOMIC DNA]</scope>
    <source>
        <strain evidence="3">CBS 340.73</strain>
    </source>
</reference>
<dbReference type="AlphaFoldDB" id="A0AAN6NG78"/>
<name>A0AAN6NG78_9PEZI</name>
<dbReference type="InterPro" id="IPR046341">
    <property type="entry name" value="SET_dom_sf"/>
</dbReference>
<accession>A0AAN6NG78</accession>
<proteinExistence type="predicted"/>
<keyword evidence="3" id="KW-1185">Reference proteome</keyword>
<evidence type="ECO:0000313" key="3">
    <source>
        <dbReference type="Proteomes" id="UP001303473"/>
    </source>
</evidence>
<dbReference type="SUPFAM" id="SSF82199">
    <property type="entry name" value="SET domain"/>
    <property type="match status" value="1"/>
</dbReference>
<evidence type="ECO:0000313" key="2">
    <source>
        <dbReference type="EMBL" id="KAK3944564.1"/>
    </source>
</evidence>
<dbReference type="SMART" id="SM00317">
    <property type="entry name" value="SET"/>
    <property type="match status" value="1"/>
</dbReference>
<dbReference type="InterPro" id="IPR001214">
    <property type="entry name" value="SET_dom"/>
</dbReference>
<dbReference type="PROSITE" id="PS50280">
    <property type="entry name" value="SET"/>
    <property type="match status" value="1"/>
</dbReference>
<organism evidence="2 3">
    <name type="scientific">Diplogelasinospora grovesii</name>
    <dbReference type="NCBI Taxonomy" id="303347"/>
    <lineage>
        <taxon>Eukaryota</taxon>
        <taxon>Fungi</taxon>
        <taxon>Dikarya</taxon>
        <taxon>Ascomycota</taxon>
        <taxon>Pezizomycotina</taxon>
        <taxon>Sordariomycetes</taxon>
        <taxon>Sordariomycetidae</taxon>
        <taxon>Sordariales</taxon>
        <taxon>Diplogelasinosporaceae</taxon>
        <taxon>Diplogelasinospora</taxon>
    </lineage>
</organism>
<dbReference type="Proteomes" id="UP001303473">
    <property type="component" value="Unassembled WGS sequence"/>
</dbReference>
<dbReference type="PANTHER" id="PTHR47332:SF6">
    <property type="entry name" value="SET DOMAIN-CONTAINING PROTEIN"/>
    <property type="match status" value="1"/>
</dbReference>
<gene>
    <name evidence="2" type="ORF">QBC46DRAFT_455980</name>
</gene>
<evidence type="ECO:0000259" key="1">
    <source>
        <dbReference type="PROSITE" id="PS50280"/>
    </source>
</evidence>
<sequence length="467" mass="52791">MKPPQLLPLYATLALAHSTRGSHHEATAHSRHGDHDAQVCRSRTPSVLPGFSSDSTCILDPSDLIATGGDLFDCEAENSQHAWTHSSPCFKSGGKSGATFCVFTDTSFAEGRGASFVTTAKRAAHLASNPAFTQPEVIKGVNQDLIRTMPVKYEVKEFPGKGMGLMATDHIRRGDLIMANTVSLMIDYRTFDELLADEYQQLQAFAVDYLPKPHRSAILNLSTHDAADSLSHIALVDKITSTNAFDIDPDGDDEEQDHGFYVVFPEIARMNHDCRANADYYFDHETLTQYIHAARPISPGEEITISYINPVMRRAARMQRLQRTWGFRCNCHLCTQERARTDASDDRIQQINELTSEFRNYRPESRANPQLAELVISLYEQEQLYGMMYQMYTFAALEYNGVGDPWTATKYARLAIEWGLWSVGETDSDVVEMESLARDPWGHWSWMLRTKKRNGWERRKAVDDDDE</sequence>
<protein>
    <submittedName>
        <fullName evidence="2">SET domain-containing protein</fullName>
    </submittedName>
</protein>
<feature type="domain" description="SET" evidence="1">
    <location>
        <begin position="151"/>
        <end position="308"/>
    </location>
</feature>
<comment type="caution">
    <text evidence="2">The sequence shown here is derived from an EMBL/GenBank/DDBJ whole genome shotgun (WGS) entry which is preliminary data.</text>
</comment>
<dbReference type="PANTHER" id="PTHR47332">
    <property type="entry name" value="SET DOMAIN-CONTAINING PROTEIN 5"/>
    <property type="match status" value="1"/>
</dbReference>
<dbReference type="Pfam" id="PF00856">
    <property type="entry name" value="SET"/>
    <property type="match status" value="1"/>
</dbReference>
<dbReference type="EMBL" id="MU853758">
    <property type="protein sequence ID" value="KAK3944564.1"/>
    <property type="molecule type" value="Genomic_DNA"/>
</dbReference>